<dbReference type="InterPro" id="IPR031349">
    <property type="entry name" value="Tfb6"/>
</dbReference>
<feature type="region of interest" description="Disordered" evidence="1">
    <location>
        <begin position="1"/>
        <end position="64"/>
    </location>
</feature>
<keyword evidence="3" id="KW-1185">Reference proteome</keyword>
<organism evidence="2 3">
    <name type="scientific">Penicillium atrosanguineum</name>
    <dbReference type="NCBI Taxonomy" id="1132637"/>
    <lineage>
        <taxon>Eukaryota</taxon>
        <taxon>Fungi</taxon>
        <taxon>Dikarya</taxon>
        <taxon>Ascomycota</taxon>
        <taxon>Pezizomycotina</taxon>
        <taxon>Eurotiomycetes</taxon>
        <taxon>Eurotiomycetidae</taxon>
        <taxon>Eurotiales</taxon>
        <taxon>Aspergillaceae</taxon>
        <taxon>Penicillium</taxon>
    </lineage>
</organism>
<dbReference type="Proteomes" id="UP001147746">
    <property type="component" value="Unassembled WGS sequence"/>
</dbReference>
<dbReference type="PANTHER" id="PTHR37781:SF1">
    <property type="entry name" value="ADR380WP"/>
    <property type="match status" value="1"/>
</dbReference>
<proteinExistence type="predicted"/>
<accession>A0A9W9HDT7</accession>
<evidence type="ECO:0000313" key="3">
    <source>
        <dbReference type="Proteomes" id="UP001147746"/>
    </source>
</evidence>
<feature type="compositionally biased region" description="Polar residues" evidence="1">
    <location>
        <begin position="19"/>
        <end position="37"/>
    </location>
</feature>
<protein>
    <submittedName>
        <fullName evidence="2">Uncharacterized protein</fullName>
    </submittedName>
</protein>
<feature type="compositionally biased region" description="Acidic residues" evidence="1">
    <location>
        <begin position="1"/>
        <end position="16"/>
    </location>
</feature>
<sequence>MPSADPDSDSDVEFEDVLSQPNQSQGQNHNNTSQSPWIPTLSLPDQRDHPATPGSEEENQLRGRLTAGLDRINYRQMKAEMGIDTDTDLPPSERRYENFQELAHDINTLIDMLWVSATPSIQTEALLTLAGLLEKSLKTYPFTPYPTLGILHKFDSVFVALCTGRHPLTNVEIPGAHDQRQVVTQTQKVRIRSLAETTRNTIFGMLPDDEEEEQPWLEDVARVYDGVLMLLEGEGEGLV</sequence>
<evidence type="ECO:0000313" key="2">
    <source>
        <dbReference type="EMBL" id="KAJ5311158.1"/>
    </source>
</evidence>
<comment type="caution">
    <text evidence="2">The sequence shown here is derived from an EMBL/GenBank/DDBJ whole genome shotgun (WGS) entry which is preliminary data.</text>
</comment>
<gene>
    <name evidence="2" type="ORF">N7476_007018</name>
</gene>
<dbReference type="PANTHER" id="PTHR37781">
    <property type="entry name" value="TFIIH COMPLEX SUBUNIT"/>
    <property type="match status" value="1"/>
</dbReference>
<evidence type="ECO:0000256" key="1">
    <source>
        <dbReference type="SAM" id="MobiDB-lite"/>
    </source>
</evidence>
<reference evidence="2" key="2">
    <citation type="journal article" date="2023" name="IMA Fungus">
        <title>Comparative genomic study of the Penicillium genus elucidates a diverse pangenome and 15 lateral gene transfer events.</title>
        <authorList>
            <person name="Petersen C."/>
            <person name="Sorensen T."/>
            <person name="Nielsen M.R."/>
            <person name="Sondergaard T.E."/>
            <person name="Sorensen J.L."/>
            <person name="Fitzpatrick D.A."/>
            <person name="Frisvad J.C."/>
            <person name="Nielsen K.L."/>
        </authorList>
    </citation>
    <scope>NUCLEOTIDE SEQUENCE</scope>
    <source>
        <strain evidence="2">IBT 21472</strain>
    </source>
</reference>
<dbReference type="GO" id="GO:0005675">
    <property type="term" value="C:transcription factor TFIIH holo complex"/>
    <property type="evidence" value="ECO:0007669"/>
    <property type="project" value="TreeGrafter"/>
</dbReference>
<dbReference type="Pfam" id="PF17110">
    <property type="entry name" value="TFB6"/>
    <property type="match status" value="1"/>
</dbReference>
<reference evidence="2" key="1">
    <citation type="submission" date="2022-12" db="EMBL/GenBank/DDBJ databases">
        <authorList>
            <person name="Petersen C."/>
        </authorList>
    </citation>
    <scope>NUCLEOTIDE SEQUENCE</scope>
    <source>
        <strain evidence="2">IBT 21472</strain>
    </source>
</reference>
<name>A0A9W9HDT7_9EURO</name>
<dbReference type="AlphaFoldDB" id="A0A9W9HDT7"/>
<dbReference type="EMBL" id="JAPZBO010000007">
    <property type="protein sequence ID" value="KAJ5311158.1"/>
    <property type="molecule type" value="Genomic_DNA"/>
</dbReference>